<keyword evidence="3 4" id="KW-0067">ATP-binding</keyword>
<dbReference type="OrthoDB" id="1668230at2759"/>
<dbReference type="FunFam" id="3.30.200.20:FF:000178">
    <property type="entry name" value="serine/threonine-protein kinase PBS1-like"/>
    <property type="match status" value="1"/>
</dbReference>
<reference evidence="7" key="1">
    <citation type="submission" date="2017-07" db="EMBL/GenBank/DDBJ databases">
        <title>Taro Niue Genome Assembly and Annotation.</title>
        <authorList>
            <person name="Atibalentja N."/>
            <person name="Keating K."/>
            <person name="Fields C.J."/>
        </authorList>
    </citation>
    <scope>NUCLEOTIDE SEQUENCE</scope>
    <source>
        <strain evidence="7">Niue_2</strain>
        <tissue evidence="7">Leaf</tissue>
    </source>
</reference>
<dbReference type="PANTHER" id="PTHR27007">
    <property type="match status" value="1"/>
</dbReference>
<dbReference type="InterPro" id="IPR011009">
    <property type="entry name" value="Kinase-like_dom_sf"/>
</dbReference>
<dbReference type="GO" id="GO:0005524">
    <property type="term" value="F:ATP binding"/>
    <property type="evidence" value="ECO:0007669"/>
    <property type="project" value="UniProtKB-UniRule"/>
</dbReference>
<dbReference type="Gene3D" id="3.30.200.20">
    <property type="entry name" value="Phosphorylase Kinase, domain 1"/>
    <property type="match status" value="1"/>
</dbReference>
<evidence type="ECO:0000256" key="3">
    <source>
        <dbReference type="ARBA" id="ARBA00022840"/>
    </source>
</evidence>
<dbReference type="GO" id="GO:0004672">
    <property type="term" value="F:protein kinase activity"/>
    <property type="evidence" value="ECO:0007669"/>
    <property type="project" value="InterPro"/>
</dbReference>
<sequence>MMIRDVEGGGAGASPGSAAPTSLEDGVGPTMFRYGELAHATDNFNDRRKLGQGGFGAVYRGVLRGCEVAIKKIVREGDGEKSFMAEVKTIGQLNQKNLVRLLGWCRAGSRFFVVYEYMPNRSLDRHLFWSPPTDVDEGSRLRLCRGIRGMITIIRPACFRADQPTKLPSRLLPSKTGLRADPSKLLPSRTELRANQSRLLPSRTDYQPDHLPKLPRTFSNQHKYV</sequence>
<keyword evidence="1" id="KW-0808">Transferase</keyword>
<evidence type="ECO:0000256" key="4">
    <source>
        <dbReference type="PROSITE-ProRule" id="PRU10141"/>
    </source>
</evidence>
<evidence type="ECO:0000313" key="7">
    <source>
        <dbReference type="EMBL" id="MQM05338.1"/>
    </source>
</evidence>
<dbReference type="InterPro" id="IPR001245">
    <property type="entry name" value="Ser-Thr/Tyr_kinase_cat_dom"/>
</dbReference>
<dbReference type="InterPro" id="IPR017441">
    <property type="entry name" value="Protein_kinase_ATP_BS"/>
</dbReference>
<gene>
    <name evidence="7" type="ORF">Taro_038147</name>
</gene>
<dbReference type="InterPro" id="IPR050528">
    <property type="entry name" value="L-type_Lectin-RKs"/>
</dbReference>
<proteinExistence type="predicted"/>
<evidence type="ECO:0000259" key="6">
    <source>
        <dbReference type="PROSITE" id="PS50011"/>
    </source>
</evidence>
<feature type="binding site" evidence="4">
    <location>
        <position position="72"/>
    </location>
    <ligand>
        <name>ATP</name>
        <dbReference type="ChEBI" id="CHEBI:30616"/>
    </ligand>
</feature>
<dbReference type="PROSITE" id="PS50011">
    <property type="entry name" value="PROTEIN_KINASE_DOM"/>
    <property type="match status" value="1"/>
</dbReference>
<dbReference type="EMBL" id="NMUH01003395">
    <property type="protein sequence ID" value="MQM05338.1"/>
    <property type="molecule type" value="Genomic_DNA"/>
</dbReference>
<dbReference type="PROSITE" id="PS00107">
    <property type="entry name" value="PROTEIN_KINASE_ATP"/>
    <property type="match status" value="1"/>
</dbReference>
<evidence type="ECO:0000256" key="1">
    <source>
        <dbReference type="ARBA" id="ARBA00022679"/>
    </source>
</evidence>
<keyword evidence="2 4" id="KW-0547">Nucleotide-binding</keyword>
<feature type="region of interest" description="Disordered" evidence="5">
    <location>
        <begin position="191"/>
        <end position="225"/>
    </location>
</feature>
<dbReference type="AlphaFoldDB" id="A0A843WEZ3"/>
<feature type="domain" description="Protein kinase" evidence="6">
    <location>
        <begin position="44"/>
        <end position="225"/>
    </location>
</feature>
<dbReference type="GO" id="GO:0051707">
    <property type="term" value="P:response to other organism"/>
    <property type="evidence" value="ECO:0007669"/>
    <property type="project" value="UniProtKB-ARBA"/>
</dbReference>
<dbReference type="Proteomes" id="UP000652761">
    <property type="component" value="Unassembled WGS sequence"/>
</dbReference>
<dbReference type="InterPro" id="IPR000719">
    <property type="entry name" value="Prot_kinase_dom"/>
</dbReference>
<keyword evidence="8" id="KW-1185">Reference proteome</keyword>
<dbReference type="SUPFAM" id="SSF56112">
    <property type="entry name" value="Protein kinase-like (PK-like)"/>
    <property type="match status" value="1"/>
</dbReference>
<dbReference type="Pfam" id="PF07714">
    <property type="entry name" value="PK_Tyr_Ser-Thr"/>
    <property type="match status" value="1"/>
</dbReference>
<comment type="caution">
    <text evidence="7">The sequence shown here is derived from an EMBL/GenBank/DDBJ whole genome shotgun (WGS) entry which is preliminary data.</text>
</comment>
<evidence type="ECO:0000313" key="8">
    <source>
        <dbReference type="Proteomes" id="UP000652761"/>
    </source>
</evidence>
<name>A0A843WEZ3_COLES</name>
<protein>
    <recommendedName>
        <fullName evidence="6">Protein kinase domain-containing protein</fullName>
    </recommendedName>
</protein>
<evidence type="ECO:0000256" key="5">
    <source>
        <dbReference type="SAM" id="MobiDB-lite"/>
    </source>
</evidence>
<accession>A0A843WEZ3</accession>
<evidence type="ECO:0000256" key="2">
    <source>
        <dbReference type="ARBA" id="ARBA00022741"/>
    </source>
</evidence>
<feature type="region of interest" description="Disordered" evidence="5">
    <location>
        <begin position="1"/>
        <end position="23"/>
    </location>
</feature>
<organism evidence="7 8">
    <name type="scientific">Colocasia esculenta</name>
    <name type="common">Wild taro</name>
    <name type="synonym">Arum esculentum</name>
    <dbReference type="NCBI Taxonomy" id="4460"/>
    <lineage>
        <taxon>Eukaryota</taxon>
        <taxon>Viridiplantae</taxon>
        <taxon>Streptophyta</taxon>
        <taxon>Embryophyta</taxon>
        <taxon>Tracheophyta</taxon>
        <taxon>Spermatophyta</taxon>
        <taxon>Magnoliopsida</taxon>
        <taxon>Liliopsida</taxon>
        <taxon>Araceae</taxon>
        <taxon>Aroideae</taxon>
        <taxon>Colocasieae</taxon>
        <taxon>Colocasia</taxon>
    </lineage>
</organism>